<evidence type="ECO:0000256" key="2">
    <source>
        <dbReference type="ARBA" id="ARBA00023121"/>
    </source>
</evidence>
<dbReference type="PROSITE" id="PS51482">
    <property type="entry name" value="DEGV"/>
    <property type="match status" value="1"/>
</dbReference>
<evidence type="ECO:0000313" key="3">
    <source>
        <dbReference type="EMBL" id="RXZ62399.1"/>
    </source>
</evidence>
<keyword evidence="4" id="KW-1185">Reference proteome</keyword>
<dbReference type="OrthoDB" id="9780660at2"/>
<accession>A0A4Q2KEG8</accession>
<dbReference type="InterPro" id="IPR050270">
    <property type="entry name" value="DegV_domain_contain"/>
</dbReference>
<protein>
    <submittedName>
        <fullName evidence="3">DegV family protein</fullName>
    </submittedName>
</protein>
<dbReference type="RefSeq" id="WP_129226106.1">
    <property type="nucleotide sequence ID" value="NZ_SDOZ01000002.1"/>
</dbReference>
<dbReference type="NCBIfam" id="TIGR00762">
    <property type="entry name" value="DegV"/>
    <property type="match status" value="1"/>
</dbReference>
<dbReference type="SUPFAM" id="SSF82549">
    <property type="entry name" value="DAK1/DegV-like"/>
    <property type="match status" value="1"/>
</dbReference>
<sequence length="297" mass="33130">MVKFTVSTDSTCDLYRQYVDENDVKFVSLTFTVEEKGTLTDGLDAFTSYQQYVDFYAKLRAGGFSKTSMLNLESHYEHFLKLAKEGCRDVLHFTISSGLATTYTVAEKAFQMVKKDYPELNITVIDPLTATIGQGELVKAAVRLRDEGKSAKEAADYVNEMKHHIQHVIIANDLYYLKRGGRVSAAAAVAGTLLKVKPVLTFDREGKLSVVEKCKGMKKAFAYALDKMSAMPPVERDRMISIVHTDAEQDAEELKKMVEERYGYTPPVTIMGPVIGSHVGPGSVSVIWTSKELRNEK</sequence>
<dbReference type="Pfam" id="PF02645">
    <property type="entry name" value="DegV"/>
    <property type="match status" value="1"/>
</dbReference>
<dbReference type="GO" id="GO:0008289">
    <property type="term" value="F:lipid binding"/>
    <property type="evidence" value="ECO:0007669"/>
    <property type="project" value="UniProtKB-KW"/>
</dbReference>
<keyword evidence="2" id="KW-0446">Lipid-binding</keyword>
<comment type="caution">
    <text evidence="3">The sequence shown here is derived from an EMBL/GenBank/DDBJ whole genome shotgun (WGS) entry which is preliminary data.</text>
</comment>
<dbReference type="AlphaFoldDB" id="A0A4Q2KEG8"/>
<dbReference type="PANTHER" id="PTHR33434">
    <property type="entry name" value="DEGV DOMAIN-CONTAINING PROTEIN DR_1986-RELATED"/>
    <property type="match status" value="1"/>
</dbReference>
<dbReference type="EMBL" id="SDOZ01000002">
    <property type="protein sequence ID" value="RXZ62399.1"/>
    <property type="molecule type" value="Genomic_DNA"/>
</dbReference>
<dbReference type="Proteomes" id="UP000291269">
    <property type="component" value="Unassembled WGS sequence"/>
</dbReference>
<proteinExistence type="predicted"/>
<dbReference type="InterPro" id="IPR003797">
    <property type="entry name" value="DegV"/>
</dbReference>
<comment type="function">
    <text evidence="1">May bind long-chain fatty acids, such as palmitate, and may play a role in lipid transport or fatty acid metabolism.</text>
</comment>
<gene>
    <name evidence="3" type="ORF">ESZ91_08385</name>
</gene>
<reference evidence="3 4" key="1">
    <citation type="journal article" date="2019" name="Gut">
        <title>Antibiotics-induced monodominance of a novel gut bacterial order.</title>
        <authorList>
            <person name="Hildebrand F."/>
            <person name="Moitinho-Silva L."/>
            <person name="Blasche S."/>
            <person name="Jahn M.T."/>
            <person name="Gossmann T.I."/>
            <person name="Heuerta-Cepas J."/>
            <person name="Hercog R."/>
            <person name="Luetge M."/>
            <person name="Bahram M."/>
            <person name="Pryszlak A."/>
            <person name="Alves R.J."/>
            <person name="Waszak S.M."/>
            <person name="Zhu A."/>
            <person name="Ye L."/>
            <person name="Costea P.I."/>
            <person name="Aalvink S."/>
            <person name="Belzer C."/>
            <person name="Forslund S.K."/>
            <person name="Sunagawa S."/>
            <person name="Hentschel U."/>
            <person name="Merten C."/>
            <person name="Patil K.R."/>
            <person name="Benes V."/>
            <person name="Bork P."/>
        </authorList>
    </citation>
    <scope>NUCLEOTIDE SEQUENCE [LARGE SCALE GENOMIC DNA]</scope>
    <source>
        <strain evidence="3 4">HDS1380</strain>
    </source>
</reference>
<evidence type="ECO:0000313" key="4">
    <source>
        <dbReference type="Proteomes" id="UP000291269"/>
    </source>
</evidence>
<dbReference type="Gene3D" id="3.40.50.10170">
    <property type="match status" value="1"/>
</dbReference>
<dbReference type="InterPro" id="IPR043168">
    <property type="entry name" value="DegV_C"/>
</dbReference>
<dbReference type="Gene3D" id="3.30.1180.10">
    <property type="match status" value="1"/>
</dbReference>
<organism evidence="3 4">
    <name type="scientific">Candidatus Borkfalkia ceftriaxoniphila</name>
    <dbReference type="NCBI Taxonomy" id="2508949"/>
    <lineage>
        <taxon>Bacteria</taxon>
        <taxon>Bacillati</taxon>
        <taxon>Bacillota</taxon>
        <taxon>Clostridia</taxon>
        <taxon>Christensenellales</taxon>
        <taxon>Christensenellaceae</taxon>
        <taxon>Candidatus Borkfalkia</taxon>
    </lineage>
</organism>
<name>A0A4Q2KEG8_9FIRM</name>
<evidence type="ECO:0000256" key="1">
    <source>
        <dbReference type="ARBA" id="ARBA00003238"/>
    </source>
</evidence>
<dbReference type="PANTHER" id="PTHR33434:SF3">
    <property type="entry name" value="DEGV DOMAIN-CONTAINING PROTEIN YITS"/>
    <property type="match status" value="1"/>
</dbReference>